<dbReference type="PANTHER" id="PTHR31728">
    <property type="entry name" value="ABRAXAS FAMILY MEMBER"/>
    <property type="match status" value="1"/>
</dbReference>
<feature type="region of interest" description="Disordered" evidence="1">
    <location>
        <begin position="309"/>
        <end position="328"/>
    </location>
</feature>
<dbReference type="CDD" id="cd23519">
    <property type="entry name" value="Abraxas-like_domain"/>
    <property type="match status" value="1"/>
</dbReference>
<evidence type="ECO:0000313" key="2">
    <source>
        <dbReference type="Proteomes" id="UP000694888"/>
    </source>
</evidence>
<feature type="compositionally biased region" description="Polar residues" evidence="1">
    <location>
        <begin position="386"/>
        <end position="402"/>
    </location>
</feature>
<proteinExistence type="predicted"/>
<feature type="compositionally biased region" description="Polar residues" evidence="1">
    <location>
        <begin position="479"/>
        <end position="491"/>
    </location>
</feature>
<name>A0ABM0JBB8_APLCA</name>
<feature type="compositionally biased region" description="Low complexity" evidence="1">
    <location>
        <begin position="310"/>
        <end position="327"/>
    </location>
</feature>
<gene>
    <name evidence="3" type="primary">LOC101846044</name>
</gene>
<dbReference type="Proteomes" id="UP000694888">
    <property type="component" value="Unplaced"/>
</dbReference>
<protein>
    <submittedName>
        <fullName evidence="3">BRCA1-A complex subunit Abraxas 1</fullName>
    </submittedName>
</protein>
<dbReference type="PRINTS" id="PR02051">
    <property type="entry name" value="PROTEINF175"/>
</dbReference>
<evidence type="ECO:0000256" key="1">
    <source>
        <dbReference type="SAM" id="MobiDB-lite"/>
    </source>
</evidence>
<feature type="region of interest" description="Disordered" evidence="1">
    <location>
        <begin position="370"/>
        <end position="530"/>
    </location>
</feature>
<keyword evidence="2" id="KW-1185">Reference proteome</keyword>
<dbReference type="InterPro" id="IPR023238">
    <property type="entry name" value="FAM175"/>
</dbReference>
<feature type="compositionally biased region" description="Polar residues" evidence="1">
    <location>
        <begin position="439"/>
        <end position="466"/>
    </location>
</feature>
<accession>A0ABM0JBB8</accession>
<organism evidence="2 3">
    <name type="scientific">Aplysia californica</name>
    <name type="common">California sea hare</name>
    <dbReference type="NCBI Taxonomy" id="6500"/>
    <lineage>
        <taxon>Eukaryota</taxon>
        <taxon>Metazoa</taxon>
        <taxon>Spiralia</taxon>
        <taxon>Lophotrochozoa</taxon>
        <taxon>Mollusca</taxon>
        <taxon>Gastropoda</taxon>
        <taxon>Heterobranchia</taxon>
        <taxon>Euthyneura</taxon>
        <taxon>Tectipleura</taxon>
        <taxon>Aplysiida</taxon>
        <taxon>Aplysioidea</taxon>
        <taxon>Aplysiidae</taxon>
        <taxon>Aplysia</taxon>
    </lineage>
</organism>
<reference evidence="3" key="1">
    <citation type="submission" date="2025-08" db="UniProtKB">
        <authorList>
            <consortium name="RefSeq"/>
        </authorList>
    </citation>
    <scope>IDENTIFICATION</scope>
</reference>
<feature type="compositionally biased region" description="Basic and acidic residues" evidence="1">
    <location>
        <begin position="265"/>
        <end position="282"/>
    </location>
</feature>
<sequence length="530" mass="58088">MSALIDGATLSGLLFSHMNSSGCQYGFLLGERVEQIEDRISDSQIHTADVNSYTYVSSFVPWPSPDYMYSRTGCLNEETIAKLLPDKEQTLVGWYSFRHQTSLRPSLREATLHSNLSSCQSFRGEPQDFYFFLCTSFIKPQGSTHICDHGFLHFLNGSFAKVPMSVMNLGDTTRTEYRKRSNATLSHSSTIGNTFQRHSKDFVQPTGEMDQVVKVDRLANSVNKSLMSMYTKVSQSEAALGLLEVDVRNLRTRVEMLEQEEMSRVFEEEDSRRKEAELKAQREDEELEAEEQSQLNKLMLDLGLTEPDQAAGWGQTASTSSSGQQRTLDCTPALDLSSYVQIDTGINEDSNSSPEIVCWSELPPICTEVKSSGGAGKEPVMKSEVQRTASKPTGSAKPSSVVVNDPLASLGDIGKLKKDLKLSDSKVKNGREQVGKQASAPSKSVSNLNHTSPGPAQVSNNVQNPNAKGIKLKDKMTVSKPTGASLSNGNADSEDSDTQMENVNSNNSLENPDVLFGVGNETIPSSSPLY</sequence>
<dbReference type="GeneID" id="101846044"/>
<feature type="compositionally biased region" description="Polar residues" evidence="1">
    <location>
        <begin position="499"/>
        <end position="510"/>
    </location>
</feature>
<evidence type="ECO:0000313" key="3">
    <source>
        <dbReference type="RefSeq" id="XP_005089738.1"/>
    </source>
</evidence>
<feature type="region of interest" description="Disordered" evidence="1">
    <location>
        <begin position="265"/>
        <end position="288"/>
    </location>
</feature>
<dbReference type="Pfam" id="PF21125">
    <property type="entry name" value="MPN_2A_DUB_like"/>
    <property type="match status" value="1"/>
</dbReference>
<feature type="compositionally biased region" description="Basic and acidic residues" evidence="1">
    <location>
        <begin position="414"/>
        <end position="434"/>
    </location>
</feature>
<dbReference type="RefSeq" id="XP_005089738.1">
    <property type="nucleotide sequence ID" value="XM_005089681.3"/>
</dbReference>
<dbReference type="PANTHER" id="PTHR31728:SF5">
    <property type="entry name" value="OS07G0540200 PROTEIN"/>
    <property type="match status" value="1"/>
</dbReference>